<dbReference type="InterPro" id="IPR014362">
    <property type="entry name" value="Glu_DH"/>
</dbReference>
<proteinExistence type="inferred from homology"/>
<dbReference type="Proteomes" id="UP000177869">
    <property type="component" value="Unassembled WGS sequence"/>
</dbReference>
<dbReference type="SUPFAM" id="SSF51735">
    <property type="entry name" value="NAD(P)-binding Rossmann-fold domains"/>
    <property type="match status" value="1"/>
</dbReference>
<protein>
    <recommendedName>
        <fullName evidence="3">Glutamate dehydrogenase</fullName>
    </recommendedName>
</protein>
<dbReference type="InterPro" id="IPR046346">
    <property type="entry name" value="Aminoacid_DH-like_N_sf"/>
</dbReference>
<keyword evidence="5" id="KW-0520">NAD</keyword>
<evidence type="ECO:0000256" key="3">
    <source>
        <dbReference type="PIRNR" id="PIRNR000185"/>
    </source>
</evidence>
<dbReference type="Gene3D" id="3.40.50.10860">
    <property type="entry name" value="Leucine Dehydrogenase, chain A, domain 1"/>
    <property type="match status" value="1"/>
</dbReference>
<name>A0A1F6UQK8_9BACT</name>
<evidence type="ECO:0000256" key="6">
    <source>
        <dbReference type="PIRSR" id="PIRSR000185-3"/>
    </source>
</evidence>
<dbReference type="Gene3D" id="3.40.50.720">
    <property type="entry name" value="NAD(P)-binding Rossmann-like Domain"/>
    <property type="match status" value="1"/>
</dbReference>
<dbReference type="Pfam" id="PF02812">
    <property type="entry name" value="ELFV_dehydrog_N"/>
    <property type="match status" value="1"/>
</dbReference>
<dbReference type="GO" id="GO:0006538">
    <property type="term" value="P:L-glutamate catabolic process"/>
    <property type="evidence" value="ECO:0007669"/>
    <property type="project" value="TreeGrafter"/>
</dbReference>
<dbReference type="GO" id="GO:0004352">
    <property type="term" value="F:glutamate dehydrogenase (NAD+) activity"/>
    <property type="evidence" value="ECO:0007669"/>
    <property type="project" value="TreeGrafter"/>
</dbReference>
<evidence type="ECO:0000313" key="10">
    <source>
        <dbReference type="Proteomes" id="UP000177869"/>
    </source>
</evidence>
<evidence type="ECO:0000259" key="8">
    <source>
        <dbReference type="SMART" id="SM00839"/>
    </source>
</evidence>
<comment type="similarity">
    <text evidence="1 3 7">Belongs to the Glu/Leu/Phe/Val dehydrogenases family.</text>
</comment>
<feature type="binding site" evidence="5">
    <location>
        <position position="188"/>
    </location>
    <ligand>
        <name>NAD(+)</name>
        <dbReference type="ChEBI" id="CHEBI:57540"/>
    </ligand>
</feature>
<feature type="site" description="Important for catalysis" evidence="6">
    <location>
        <position position="108"/>
    </location>
</feature>
<evidence type="ECO:0000256" key="4">
    <source>
        <dbReference type="PIRSR" id="PIRSR000185-1"/>
    </source>
</evidence>
<feature type="active site" description="Proton donor" evidence="4">
    <location>
        <position position="71"/>
    </location>
</feature>
<evidence type="ECO:0000313" key="9">
    <source>
        <dbReference type="EMBL" id="OGI59572.1"/>
    </source>
</evidence>
<dbReference type="GO" id="GO:0000166">
    <property type="term" value="F:nucleotide binding"/>
    <property type="evidence" value="ECO:0007669"/>
    <property type="project" value="UniProtKB-KW"/>
</dbReference>
<dbReference type="STRING" id="1801732.A2814_01090"/>
<dbReference type="InterPro" id="IPR006097">
    <property type="entry name" value="Glu/Leu/Phe/Val/Trp_DH_dimer"/>
</dbReference>
<reference evidence="9 10" key="1">
    <citation type="journal article" date="2016" name="Nat. Commun.">
        <title>Thousands of microbial genomes shed light on interconnected biogeochemical processes in an aquifer system.</title>
        <authorList>
            <person name="Anantharaman K."/>
            <person name="Brown C.T."/>
            <person name="Hug L.A."/>
            <person name="Sharon I."/>
            <person name="Castelle C.J."/>
            <person name="Probst A.J."/>
            <person name="Thomas B.C."/>
            <person name="Singh A."/>
            <person name="Wilkins M.J."/>
            <person name="Karaoz U."/>
            <person name="Brodie E.L."/>
            <person name="Williams K.H."/>
            <person name="Hubbard S.S."/>
            <person name="Banfield J.F."/>
        </authorList>
    </citation>
    <scope>NUCLEOTIDE SEQUENCE [LARGE SCALE GENOMIC DNA]</scope>
</reference>
<dbReference type="PRINTS" id="PR00082">
    <property type="entry name" value="GLFDHDRGNASE"/>
</dbReference>
<evidence type="ECO:0000256" key="7">
    <source>
        <dbReference type="RuleBase" id="RU004417"/>
    </source>
</evidence>
<accession>A0A1F6UQK8</accession>
<evidence type="ECO:0000256" key="1">
    <source>
        <dbReference type="ARBA" id="ARBA00006382"/>
    </source>
</evidence>
<dbReference type="PANTHER" id="PTHR11606">
    <property type="entry name" value="GLUTAMATE DEHYDROGENASE"/>
    <property type="match status" value="1"/>
</dbReference>
<dbReference type="PANTHER" id="PTHR11606:SF13">
    <property type="entry name" value="GLUTAMATE DEHYDROGENASE 1, MITOCHONDRIAL"/>
    <property type="match status" value="1"/>
</dbReference>
<dbReference type="SMART" id="SM00839">
    <property type="entry name" value="ELFV_dehydrog"/>
    <property type="match status" value="1"/>
</dbReference>
<dbReference type="Pfam" id="PF00208">
    <property type="entry name" value="ELFV_dehydrog"/>
    <property type="match status" value="1"/>
</dbReference>
<feature type="domain" description="Glutamate/phenylalanine/leucine/valine/L-tryptophan dehydrogenase C-terminal" evidence="8">
    <location>
        <begin position="149"/>
        <end position="374"/>
    </location>
</feature>
<sequence length="389" mass="42829">MNNSFGPQYIVKVSDPSIGMKGFLVIDNTALGPGKGGIRMTADVSEEEVRRLARAMTWKNALAGIPFGGAKAGMVWEGGTPERKKQFVQSFARLLRPFVPRWYIAGPDVNSGEREMQWFVEATGNFHSATGKPANLCMKVFSKPGEKCGLPHEFGSTGFGVAQATRVAAEALNIPLKNATVAIHGFGNVGSFAYKILSQMGARIIALADSKVALISPNGFDPSQLKKIIDTRGSLGKYRGARRVSPEKFWAESVDILIPASVTDVINESNYRLIKTKIIVEAGNIPMREHIEEKLWRQGILIVPDFVANAGGVISSYAEYRGYNPKKMFDLVERKITKSARLVLERSIKTKKNPREVAMSIAKERIQEAMIKKQKPNPNGSKKVENNNY</sequence>
<feature type="binding site" evidence="5">
    <location>
        <position position="316"/>
    </location>
    <ligand>
        <name>substrate</name>
    </ligand>
</feature>
<comment type="caution">
    <text evidence="9">The sequence shown here is derived from an EMBL/GenBank/DDBJ whole genome shotgun (WGS) entry which is preliminary data.</text>
</comment>
<feature type="binding site" evidence="5">
    <location>
        <position position="157"/>
    </location>
    <ligand>
        <name>NAD(+)</name>
        <dbReference type="ChEBI" id="CHEBI:57540"/>
    </ligand>
</feature>
<evidence type="ECO:0000256" key="2">
    <source>
        <dbReference type="ARBA" id="ARBA00023002"/>
    </source>
</evidence>
<keyword evidence="5" id="KW-0547">Nucleotide-binding</keyword>
<dbReference type="PIRSF" id="PIRSF000185">
    <property type="entry name" value="Glu_DH"/>
    <property type="match status" value="1"/>
</dbReference>
<organism evidence="9 10">
    <name type="scientific">Candidatus Nomurabacteria bacterium RIFCSPHIGHO2_01_FULL_38_19</name>
    <dbReference type="NCBI Taxonomy" id="1801732"/>
    <lineage>
        <taxon>Bacteria</taxon>
        <taxon>Candidatus Nomuraibacteriota</taxon>
    </lineage>
</organism>
<evidence type="ECO:0000256" key="5">
    <source>
        <dbReference type="PIRSR" id="PIRSR000185-2"/>
    </source>
</evidence>
<dbReference type="InterPro" id="IPR036291">
    <property type="entry name" value="NAD(P)-bd_dom_sf"/>
</dbReference>
<dbReference type="SUPFAM" id="SSF53223">
    <property type="entry name" value="Aminoacid dehydrogenase-like, N-terminal domain"/>
    <property type="match status" value="1"/>
</dbReference>
<feature type="binding site" evidence="5">
    <location>
        <position position="59"/>
    </location>
    <ligand>
        <name>substrate</name>
    </ligand>
</feature>
<gene>
    <name evidence="9" type="ORF">A2814_01090</name>
</gene>
<dbReference type="InterPro" id="IPR006096">
    <property type="entry name" value="Glu/Leu/Phe/Val/Trp_DH_C"/>
</dbReference>
<dbReference type="InterPro" id="IPR006095">
    <property type="entry name" value="Glu/Leu/Phe/Val/Trp_DH"/>
</dbReference>
<dbReference type="AlphaFoldDB" id="A0A1F6UQK8"/>
<dbReference type="EMBL" id="MFTI01000031">
    <property type="protein sequence ID" value="OGI59572.1"/>
    <property type="molecule type" value="Genomic_DNA"/>
</dbReference>
<keyword evidence="2 3" id="KW-0560">Oxidoreductase</keyword>
<feature type="binding site" evidence="5">
    <location>
        <position position="35"/>
    </location>
    <ligand>
        <name>substrate</name>
    </ligand>
</feature>